<evidence type="ECO:0000256" key="1">
    <source>
        <dbReference type="SAM" id="MobiDB-lite"/>
    </source>
</evidence>
<dbReference type="AlphaFoldDB" id="A0A6A4T995"/>
<sequence>MPKGQGHCGERPARSTSKNAKDRSNSATLRASKSGNPVERPGMGDMRNRMLRCDSEKDSGYSETGSDSVHTDVDDQRSSVSEPHRQNSKSSNNSVNAAGGNMPPYKELTPIYVIKNLVVKPTPSPPSSSDSPSSSSPPSSSPSSSTAHSPHRLPPDGSSTRQRRFLNTAEILNQSGLLAITLRTKELLKQNVATEREIAQLRQHTHLLCQVAQLGQSGCRDGLDSLEILLQDMTKSASYPNLDLNPFKALSSSHQWSKARTEEAQENDYNIRTTKTHSNQLQVVSLHELDDGTSPPSPLFAPSPETEETQHADDPLDLMSISVSFPRSVPVQGHRQTGLDKNFRDLTMLSESSTHNDYLL</sequence>
<gene>
    <name evidence="2" type="ORF">F2P81_009216</name>
</gene>
<evidence type="ECO:0008006" key="4">
    <source>
        <dbReference type="Google" id="ProtNLM"/>
    </source>
</evidence>
<feature type="region of interest" description="Disordered" evidence="1">
    <location>
        <begin position="288"/>
        <end position="312"/>
    </location>
</feature>
<feature type="region of interest" description="Disordered" evidence="1">
    <location>
        <begin position="121"/>
        <end position="160"/>
    </location>
</feature>
<feature type="compositionally biased region" description="Basic and acidic residues" evidence="1">
    <location>
        <begin position="46"/>
        <end position="60"/>
    </location>
</feature>
<dbReference type="GO" id="GO:0045892">
    <property type="term" value="P:negative regulation of DNA-templated transcription"/>
    <property type="evidence" value="ECO:0007669"/>
    <property type="project" value="InterPro"/>
</dbReference>
<feature type="region of interest" description="Disordered" evidence="1">
    <location>
        <begin position="1"/>
        <end position="102"/>
    </location>
</feature>
<feature type="compositionally biased region" description="Low complexity" evidence="1">
    <location>
        <begin position="127"/>
        <end position="145"/>
    </location>
</feature>
<accession>A0A6A4T995</accession>
<protein>
    <recommendedName>
        <fullName evidence="4">CLOCK-interacting pacemaker-like</fullName>
    </recommendedName>
</protein>
<dbReference type="GO" id="GO:0042754">
    <property type="term" value="P:negative regulation of circadian rhythm"/>
    <property type="evidence" value="ECO:0007669"/>
    <property type="project" value="InterPro"/>
</dbReference>
<evidence type="ECO:0000313" key="3">
    <source>
        <dbReference type="Proteomes" id="UP000438429"/>
    </source>
</evidence>
<name>A0A6A4T995_SCOMX</name>
<evidence type="ECO:0000313" key="2">
    <source>
        <dbReference type="EMBL" id="KAF0038732.1"/>
    </source>
</evidence>
<feature type="compositionally biased region" description="Polar residues" evidence="1">
    <location>
        <begin position="25"/>
        <end position="35"/>
    </location>
</feature>
<dbReference type="PANTHER" id="PTHR34648:SF7">
    <property type="entry name" value="SI:CH211-132B12.7"/>
    <property type="match status" value="1"/>
</dbReference>
<reference evidence="2 3" key="1">
    <citation type="submission" date="2019-06" db="EMBL/GenBank/DDBJ databases">
        <title>Draft genomes of female and male turbot (Scophthalmus maximus).</title>
        <authorList>
            <person name="Xu H."/>
            <person name="Xu X.-W."/>
            <person name="Shao C."/>
            <person name="Chen S."/>
        </authorList>
    </citation>
    <scope>NUCLEOTIDE SEQUENCE [LARGE SCALE GENOMIC DNA]</scope>
    <source>
        <strain evidence="2">Ysfricsl-2016a</strain>
        <tissue evidence="2">Blood</tissue>
    </source>
</reference>
<dbReference type="InterPro" id="IPR031602">
    <property type="entry name" value="CIPC"/>
</dbReference>
<dbReference type="Pfam" id="PF15800">
    <property type="entry name" value="CiPC"/>
    <property type="match status" value="2"/>
</dbReference>
<proteinExistence type="predicted"/>
<dbReference type="PANTHER" id="PTHR34648">
    <property type="entry name" value="CLOCK-INTERACTING PACEMAKER"/>
    <property type="match status" value="1"/>
</dbReference>
<comment type="caution">
    <text evidence="2">The sequence shown here is derived from an EMBL/GenBank/DDBJ whole genome shotgun (WGS) entry which is preliminary data.</text>
</comment>
<dbReference type="GO" id="GO:0005634">
    <property type="term" value="C:nucleus"/>
    <property type="evidence" value="ECO:0007669"/>
    <property type="project" value="TreeGrafter"/>
</dbReference>
<dbReference type="EMBL" id="VEVO01000008">
    <property type="protein sequence ID" value="KAF0038732.1"/>
    <property type="molecule type" value="Genomic_DNA"/>
</dbReference>
<feature type="compositionally biased region" description="Basic and acidic residues" evidence="1">
    <location>
        <begin position="69"/>
        <end position="85"/>
    </location>
</feature>
<feature type="compositionally biased region" description="Basic and acidic residues" evidence="1">
    <location>
        <begin position="8"/>
        <end position="24"/>
    </location>
</feature>
<dbReference type="Proteomes" id="UP000438429">
    <property type="component" value="Unassembled WGS sequence"/>
</dbReference>
<organism evidence="2 3">
    <name type="scientific">Scophthalmus maximus</name>
    <name type="common">Turbot</name>
    <name type="synonym">Psetta maxima</name>
    <dbReference type="NCBI Taxonomy" id="52904"/>
    <lineage>
        <taxon>Eukaryota</taxon>
        <taxon>Metazoa</taxon>
        <taxon>Chordata</taxon>
        <taxon>Craniata</taxon>
        <taxon>Vertebrata</taxon>
        <taxon>Euteleostomi</taxon>
        <taxon>Actinopterygii</taxon>
        <taxon>Neopterygii</taxon>
        <taxon>Teleostei</taxon>
        <taxon>Neoteleostei</taxon>
        <taxon>Acanthomorphata</taxon>
        <taxon>Carangaria</taxon>
        <taxon>Pleuronectiformes</taxon>
        <taxon>Pleuronectoidei</taxon>
        <taxon>Scophthalmidae</taxon>
        <taxon>Scophthalmus</taxon>
    </lineage>
</organism>